<dbReference type="EMBL" id="VSRR010012219">
    <property type="protein sequence ID" value="MPC54252.1"/>
    <property type="molecule type" value="Genomic_DNA"/>
</dbReference>
<accession>A0A5B7G5P4</accession>
<sequence length="85" mass="9489">MWSFSHEDVQGHESKVEIILLLVNRFWWTTSPCRAHVMTQEQTQRGVSSALPVTMLQEDDGDLLGRRLFHTSPALVVAVVTPSGG</sequence>
<comment type="caution">
    <text evidence="1">The sequence shown here is derived from an EMBL/GenBank/DDBJ whole genome shotgun (WGS) entry which is preliminary data.</text>
</comment>
<name>A0A5B7G5P4_PORTR</name>
<proteinExistence type="predicted"/>
<evidence type="ECO:0000313" key="1">
    <source>
        <dbReference type="EMBL" id="MPC54252.1"/>
    </source>
</evidence>
<reference evidence="1 2" key="1">
    <citation type="submission" date="2019-05" db="EMBL/GenBank/DDBJ databases">
        <title>Another draft genome of Portunus trituberculatus and its Hox gene families provides insights of decapod evolution.</title>
        <authorList>
            <person name="Jeong J.-H."/>
            <person name="Song I."/>
            <person name="Kim S."/>
            <person name="Choi T."/>
            <person name="Kim D."/>
            <person name="Ryu S."/>
            <person name="Kim W."/>
        </authorList>
    </citation>
    <scope>NUCLEOTIDE SEQUENCE [LARGE SCALE GENOMIC DNA]</scope>
    <source>
        <tissue evidence="1">Muscle</tissue>
    </source>
</reference>
<keyword evidence="2" id="KW-1185">Reference proteome</keyword>
<protein>
    <submittedName>
        <fullName evidence="1">Uncharacterized protein</fullName>
    </submittedName>
</protein>
<dbReference type="Proteomes" id="UP000324222">
    <property type="component" value="Unassembled WGS sequence"/>
</dbReference>
<gene>
    <name evidence="1" type="ORF">E2C01_048162</name>
</gene>
<dbReference type="AlphaFoldDB" id="A0A5B7G5P4"/>
<organism evidence="1 2">
    <name type="scientific">Portunus trituberculatus</name>
    <name type="common">Swimming crab</name>
    <name type="synonym">Neptunus trituberculatus</name>
    <dbReference type="NCBI Taxonomy" id="210409"/>
    <lineage>
        <taxon>Eukaryota</taxon>
        <taxon>Metazoa</taxon>
        <taxon>Ecdysozoa</taxon>
        <taxon>Arthropoda</taxon>
        <taxon>Crustacea</taxon>
        <taxon>Multicrustacea</taxon>
        <taxon>Malacostraca</taxon>
        <taxon>Eumalacostraca</taxon>
        <taxon>Eucarida</taxon>
        <taxon>Decapoda</taxon>
        <taxon>Pleocyemata</taxon>
        <taxon>Brachyura</taxon>
        <taxon>Eubrachyura</taxon>
        <taxon>Portunoidea</taxon>
        <taxon>Portunidae</taxon>
        <taxon>Portuninae</taxon>
        <taxon>Portunus</taxon>
    </lineage>
</organism>
<evidence type="ECO:0000313" key="2">
    <source>
        <dbReference type="Proteomes" id="UP000324222"/>
    </source>
</evidence>